<dbReference type="WBParaSite" id="Csp11.Scaffold630.g19797.t1">
    <property type="protein sequence ID" value="Csp11.Scaffold630.g19797.t1"/>
    <property type="gene ID" value="Csp11.Scaffold630.g19797"/>
</dbReference>
<dbReference type="AlphaFoldDB" id="A0A1I7UVM1"/>
<reference evidence="4" key="1">
    <citation type="submission" date="2016-11" db="UniProtKB">
        <authorList>
            <consortium name="WormBaseParasite"/>
        </authorList>
    </citation>
    <scope>IDENTIFICATION</scope>
</reference>
<feature type="domain" description="7TM GPCR serpentine receptor class x (Srx)" evidence="2">
    <location>
        <begin position="15"/>
        <end position="201"/>
    </location>
</feature>
<name>A0A1I7UVM1_9PELO</name>
<sequence length="287" mass="32614">MTTELAFFASLILAMISFPGFLVNIYVLFKLSTRKHPFSGFQKLCITKTIPNSIVCFTFLIWSTPLCAVQPKYEAIPRGLNVGFGQIAGWGAYILGPILQVFMSFNRFYVLYFPVSSMKVSRFPITNMAIIIALCIAVIYTVIGFPDHCGFVFDPDILSWRPEDFECALWLADFIFFSILSLSITSNSLNFATFLKLVSSRSVMQDTLHLIDMINCTILFKLNSAVWYQFMFLSVSFLSIHALDGSVMLYFHTEIHPKWCRKMVAPKSQTATVFVHRSKMSSMHPSD</sequence>
<protein>
    <submittedName>
        <fullName evidence="4">7TM_GPCR_Srx domain-containing protein</fullName>
    </submittedName>
</protein>
<feature type="transmembrane region" description="Helical" evidence="1">
    <location>
        <begin position="230"/>
        <end position="251"/>
    </location>
</feature>
<dbReference type="Proteomes" id="UP000095282">
    <property type="component" value="Unplaced"/>
</dbReference>
<evidence type="ECO:0000259" key="2">
    <source>
        <dbReference type="Pfam" id="PF10328"/>
    </source>
</evidence>
<evidence type="ECO:0000313" key="4">
    <source>
        <dbReference type="WBParaSite" id="Csp11.Scaffold630.g19797.t1"/>
    </source>
</evidence>
<organism evidence="3 4">
    <name type="scientific">Caenorhabditis tropicalis</name>
    <dbReference type="NCBI Taxonomy" id="1561998"/>
    <lineage>
        <taxon>Eukaryota</taxon>
        <taxon>Metazoa</taxon>
        <taxon>Ecdysozoa</taxon>
        <taxon>Nematoda</taxon>
        <taxon>Chromadorea</taxon>
        <taxon>Rhabditida</taxon>
        <taxon>Rhabditina</taxon>
        <taxon>Rhabditomorpha</taxon>
        <taxon>Rhabditoidea</taxon>
        <taxon>Rhabditidae</taxon>
        <taxon>Peloderinae</taxon>
        <taxon>Caenorhabditis</taxon>
    </lineage>
</organism>
<dbReference type="eggNOG" id="ENOG502THCK">
    <property type="taxonomic scope" value="Eukaryota"/>
</dbReference>
<accession>A0A1I7UVM1</accession>
<feature type="transmembrane region" description="Helical" evidence="1">
    <location>
        <begin position="125"/>
        <end position="145"/>
    </location>
</feature>
<feature type="transmembrane region" description="Helical" evidence="1">
    <location>
        <begin position="168"/>
        <end position="195"/>
    </location>
</feature>
<feature type="domain" description="7TM GPCR serpentine receptor class x (Srx)" evidence="2">
    <location>
        <begin position="202"/>
        <end position="252"/>
    </location>
</feature>
<keyword evidence="1" id="KW-0472">Membrane</keyword>
<proteinExistence type="predicted"/>
<keyword evidence="1" id="KW-0812">Transmembrane</keyword>
<dbReference type="PANTHER" id="PTHR46611">
    <property type="entry name" value="SERPENTINE RECEPTOR, CLASS X-RELATED"/>
    <property type="match status" value="1"/>
</dbReference>
<evidence type="ECO:0000313" key="3">
    <source>
        <dbReference type="Proteomes" id="UP000095282"/>
    </source>
</evidence>
<dbReference type="InterPro" id="IPR019430">
    <property type="entry name" value="7TM_GPCR_serpentine_rcpt_Srx"/>
</dbReference>
<feature type="transmembrane region" description="Helical" evidence="1">
    <location>
        <begin position="91"/>
        <end position="113"/>
    </location>
</feature>
<dbReference type="PANTHER" id="PTHR46611:SF3">
    <property type="entry name" value="7TM GPCR SERPENTINE RECEPTOR CLASS X (SRX) DOMAIN-CONTAINING PROTEIN"/>
    <property type="match status" value="1"/>
</dbReference>
<dbReference type="Pfam" id="PF10328">
    <property type="entry name" value="7TM_GPCR_Srx"/>
    <property type="match status" value="2"/>
</dbReference>
<keyword evidence="1" id="KW-1133">Transmembrane helix</keyword>
<evidence type="ECO:0000256" key="1">
    <source>
        <dbReference type="SAM" id="Phobius"/>
    </source>
</evidence>
<keyword evidence="3" id="KW-1185">Reference proteome</keyword>
<feature type="transmembrane region" description="Helical" evidence="1">
    <location>
        <begin position="6"/>
        <end position="29"/>
    </location>
</feature>